<proteinExistence type="predicted"/>
<name>A0A4Z2GSR2_9TELE</name>
<gene>
    <name evidence="1" type="ORF">EYF80_034170</name>
</gene>
<protein>
    <submittedName>
        <fullName evidence="1">Uncharacterized protein</fullName>
    </submittedName>
</protein>
<keyword evidence="2" id="KW-1185">Reference proteome</keyword>
<dbReference type="Proteomes" id="UP000314294">
    <property type="component" value="Unassembled WGS sequence"/>
</dbReference>
<comment type="caution">
    <text evidence="1">The sequence shown here is derived from an EMBL/GenBank/DDBJ whole genome shotgun (WGS) entry which is preliminary data.</text>
</comment>
<evidence type="ECO:0000313" key="1">
    <source>
        <dbReference type="EMBL" id="TNN55654.1"/>
    </source>
</evidence>
<sequence length="81" mass="8663">MCARLALCKGNTIQLIGSAAAAALRLSVSEAAELPAAGLTWSSQDGADMLIFRRVILTTVNMGLMSSDHTVQRRLMGIMRE</sequence>
<dbReference type="EMBL" id="SRLO01000450">
    <property type="protein sequence ID" value="TNN55654.1"/>
    <property type="molecule type" value="Genomic_DNA"/>
</dbReference>
<evidence type="ECO:0000313" key="2">
    <source>
        <dbReference type="Proteomes" id="UP000314294"/>
    </source>
</evidence>
<accession>A0A4Z2GSR2</accession>
<reference evidence="1 2" key="1">
    <citation type="submission" date="2019-03" db="EMBL/GenBank/DDBJ databases">
        <title>First draft genome of Liparis tanakae, snailfish: a comprehensive survey of snailfish specific genes.</title>
        <authorList>
            <person name="Kim W."/>
            <person name="Song I."/>
            <person name="Jeong J.-H."/>
            <person name="Kim D."/>
            <person name="Kim S."/>
            <person name="Ryu S."/>
            <person name="Song J.Y."/>
            <person name="Lee S.K."/>
        </authorList>
    </citation>
    <scope>NUCLEOTIDE SEQUENCE [LARGE SCALE GENOMIC DNA]</scope>
    <source>
        <tissue evidence="1">Muscle</tissue>
    </source>
</reference>
<dbReference type="AlphaFoldDB" id="A0A4Z2GSR2"/>
<organism evidence="1 2">
    <name type="scientific">Liparis tanakae</name>
    <name type="common">Tanaka's snailfish</name>
    <dbReference type="NCBI Taxonomy" id="230148"/>
    <lineage>
        <taxon>Eukaryota</taxon>
        <taxon>Metazoa</taxon>
        <taxon>Chordata</taxon>
        <taxon>Craniata</taxon>
        <taxon>Vertebrata</taxon>
        <taxon>Euteleostomi</taxon>
        <taxon>Actinopterygii</taxon>
        <taxon>Neopterygii</taxon>
        <taxon>Teleostei</taxon>
        <taxon>Neoteleostei</taxon>
        <taxon>Acanthomorphata</taxon>
        <taxon>Eupercaria</taxon>
        <taxon>Perciformes</taxon>
        <taxon>Cottioidei</taxon>
        <taxon>Cottales</taxon>
        <taxon>Liparidae</taxon>
        <taxon>Liparis</taxon>
    </lineage>
</organism>